<keyword evidence="4" id="KW-1185">Reference proteome</keyword>
<name>A0A914VCF6_9BILA</name>
<dbReference type="Gene3D" id="1.20.58.900">
    <property type="match status" value="1"/>
</dbReference>
<evidence type="ECO:0000259" key="3">
    <source>
        <dbReference type="PROSITE" id="PS50826"/>
    </source>
</evidence>
<protein>
    <submittedName>
        <fullName evidence="5">RUN domain-containing protein</fullName>
    </submittedName>
</protein>
<dbReference type="AlphaFoldDB" id="A0A914VCF6"/>
<sequence length="581" mass="65539">MMTEAAPTSGDENNEDSFDEDGELSPPTERWAPIGASGSGEETTPTKVDAKPGQLLSATNIDRLRELEEEQDQLNSSLLALTTHFAQVQFRLKQIGEADSEDKERLLKELEQFAFKGCPDVTEVKRHRTWHSNAVGDDSAEHQAIMEQQRAKQMQLIGQLKDQLQDLEQFAYDTGDGGLPSNEVLEKQKAVLDQLHQRMDLNLELDKMSQEDLQKHVDMALKQLINPMKVKEQLVEQLQTQITDLERFVEFLQGEGAAGGRPAFKCCCETDPSNCLLHNVERRRQVQQRAQSTASSFNQYLLSQLGCQSNKFQKNELKKSTKGNHWGDLRAALELSVGSLLAAVTKHMSHAKEPRSQPLKPYDSDEDDVEDVFEKCHEEIVTAVRRDFCPALRDLLQHGLQDQTSVNSSGLGAFGCFPARQRRPPSPGAGGVTQKAPEHAWDPFVRYFDMKHGREFSEAPVRKLSQSFNLNSIGGRSVTSRQLLLTTIENIRTSHEKLKRSPDAMFKAFVSAALNSKKLVARLRMVLRTREIVEECYAPWSYVAKTGCEDVYALLEKLQQFDFDLPVDLAVRPFQHIKDAF</sequence>
<accession>A0A914VCF6</accession>
<dbReference type="PANTHER" id="PTHR15591">
    <property type="entry name" value="RUN AND SH3 DOMAIN CONTAINING"/>
    <property type="match status" value="1"/>
</dbReference>
<dbReference type="SMART" id="SM00593">
    <property type="entry name" value="RUN"/>
    <property type="match status" value="1"/>
</dbReference>
<evidence type="ECO:0000313" key="4">
    <source>
        <dbReference type="Proteomes" id="UP000887566"/>
    </source>
</evidence>
<dbReference type="Pfam" id="PF26030">
    <property type="entry name" value="RUNDC1"/>
    <property type="match status" value="1"/>
</dbReference>
<dbReference type="InterPro" id="IPR037213">
    <property type="entry name" value="Run_dom_sf"/>
</dbReference>
<dbReference type="PROSITE" id="PS50826">
    <property type="entry name" value="RUN"/>
    <property type="match status" value="1"/>
</dbReference>
<proteinExistence type="predicted"/>
<dbReference type="CDD" id="cd17683">
    <property type="entry name" value="RUN_RUNDC1"/>
    <property type="match status" value="1"/>
</dbReference>
<dbReference type="Proteomes" id="UP000887566">
    <property type="component" value="Unplaced"/>
</dbReference>
<keyword evidence="1" id="KW-0175">Coiled coil</keyword>
<dbReference type="InterPro" id="IPR004012">
    <property type="entry name" value="Run_dom"/>
</dbReference>
<reference evidence="5" key="1">
    <citation type="submission" date="2022-11" db="UniProtKB">
        <authorList>
            <consortium name="WormBaseParasite"/>
        </authorList>
    </citation>
    <scope>IDENTIFICATION</scope>
</reference>
<feature type="compositionally biased region" description="Acidic residues" evidence="2">
    <location>
        <begin position="12"/>
        <end position="23"/>
    </location>
</feature>
<dbReference type="InterPro" id="IPR047343">
    <property type="entry name" value="RUSC1_2"/>
</dbReference>
<feature type="domain" description="RUN" evidence="3">
    <location>
        <begin position="379"/>
        <end position="570"/>
    </location>
</feature>
<evidence type="ECO:0000256" key="2">
    <source>
        <dbReference type="SAM" id="MobiDB-lite"/>
    </source>
</evidence>
<feature type="region of interest" description="Disordered" evidence="2">
    <location>
        <begin position="1"/>
        <end position="51"/>
    </location>
</feature>
<dbReference type="PANTHER" id="PTHR15591:SF19">
    <property type="entry name" value="RUN DOMAIN-CONTAINING PROTEIN 1 ISOFORM X1"/>
    <property type="match status" value="1"/>
</dbReference>
<dbReference type="Pfam" id="PF02759">
    <property type="entry name" value="RUN"/>
    <property type="match status" value="1"/>
</dbReference>
<evidence type="ECO:0000256" key="1">
    <source>
        <dbReference type="SAM" id="Coils"/>
    </source>
</evidence>
<dbReference type="SUPFAM" id="SSF140741">
    <property type="entry name" value="RUN domain-like"/>
    <property type="match status" value="1"/>
</dbReference>
<organism evidence="4 5">
    <name type="scientific">Plectus sambesii</name>
    <dbReference type="NCBI Taxonomy" id="2011161"/>
    <lineage>
        <taxon>Eukaryota</taxon>
        <taxon>Metazoa</taxon>
        <taxon>Ecdysozoa</taxon>
        <taxon>Nematoda</taxon>
        <taxon>Chromadorea</taxon>
        <taxon>Plectida</taxon>
        <taxon>Plectina</taxon>
        <taxon>Plectoidea</taxon>
        <taxon>Plectidae</taxon>
        <taxon>Plectus</taxon>
    </lineage>
</organism>
<evidence type="ECO:0000313" key="5">
    <source>
        <dbReference type="WBParaSite" id="PSAMB.scaffold1781size27899.g14998.t1"/>
    </source>
</evidence>
<dbReference type="WBParaSite" id="PSAMB.scaffold1781size27899.g14998.t1">
    <property type="protein sequence ID" value="PSAMB.scaffold1781size27899.g14998.t1"/>
    <property type="gene ID" value="PSAMB.scaffold1781size27899.g14998"/>
</dbReference>
<feature type="region of interest" description="Disordered" evidence="2">
    <location>
        <begin position="347"/>
        <end position="366"/>
    </location>
</feature>
<feature type="coiled-coil region" evidence="1">
    <location>
        <begin position="228"/>
        <end position="255"/>
    </location>
</feature>
<dbReference type="InterPro" id="IPR058732">
    <property type="entry name" value="RUNDC1_M"/>
</dbReference>